<evidence type="ECO:0000256" key="1">
    <source>
        <dbReference type="ARBA" id="ARBA00005251"/>
    </source>
</evidence>
<dbReference type="OrthoDB" id="10254627at2759"/>
<dbReference type="PANTHER" id="PTHR21569">
    <property type="entry name" value="RIBOSOMAL PROTEIN S9"/>
    <property type="match status" value="1"/>
</dbReference>
<proteinExistence type="inferred from homology"/>
<dbReference type="PANTHER" id="PTHR21569:SF1">
    <property type="entry name" value="SMALL RIBOSOMAL SUBUNIT PROTEIN US9M"/>
    <property type="match status" value="1"/>
</dbReference>
<dbReference type="PROSITE" id="PS00360">
    <property type="entry name" value="RIBOSOMAL_S9"/>
    <property type="match status" value="1"/>
</dbReference>
<feature type="region of interest" description="Disordered" evidence="7">
    <location>
        <begin position="92"/>
        <end position="118"/>
    </location>
</feature>
<dbReference type="Proteomes" id="UP000660262">
    <property type="component" value="Unassembled WGS sequence"/>
</dbReference>
<organism evidence="8 9">
    <name type="scientific">Pycnococcus provasolii</name>
    <dbReference type="NCBI Taxonomy" id="41880"/>
    <lineage>
        <taxon>Eukaryota</taxon>
        <taxon>Viridiplantae</taxon>
        <taxon>Chlorophyta</taxon>
        <taxon>Pseudoscourfieldiophyceae</taxon>
        <taxon>Pseudoscourfieldiales</taxon>
        <taxon>Pycnococcaceae</taxon>
        <taxon>Pycnococcus</taxon>
    </lineage>
</organism>
<dbReference type="EMBL" id="BNJQ01000032">
    <property type="protein sequence ID" value="GHP11114.1"/>
    <property type="molecule type" value="Genomic_DNA"/>
</dbReference>
<comment type="caution">
    <text evidence="8">The sequence shown here is derived from an EMBL/GenBank/DDBJ whole genome shotgun (WGS) entry which is preliminary data.</text>
</comment>
<keyword evidence="9" id="KW-1185">Reference proteome</keyword>
<comment type="similarity">
    <text evidence="1 6">Belongs to the universal ribosomal protein uS9 family.</text>
</comment>
<dbReference type="Gene3D" id="3.30.230.10">
    <property type="match status" value="1"/>
</dbReference>
<keyword evidence="3 6" id="KW-0687">Ribonucleoprotein</keyword>
<evidence type="ECO:0000256" key="4">
    <source>
        <dbReference type="ARBA" id="ARBA00035152"/>
    </source>
</evidence>
<evidence type="ECO:0000313" key="8">
    <source>
        <dbReference type="EMBL" id="GHP11114.1"/>
    </source>
</evidence>
<protein>
    <recommendedName>
        <fullName evidence="4">Small ribosomal subunit protein uS9c</fullName>
    </recommendedName>
    <alternativeName>
        <fullName evidence="5">30S ribosomal protein S9, chloroplastic</fullName>
    </alternativeName>
</protein>
<keyword evidence="2 6" id="KW-0689">Ribosomal protein</keyword>
<evidence type="ECO:0000256" key="5">
    <source>
        <dbReference type="ARBA" id="ARBA00035437"/>
    </source>
</evidence>
<dbReference type="InterPro" id="IPR014721">
    <property type="entry name" value="Ribsml_uS5_D2-typ_fold_subgr"/>
</dbReference>
<dbReference type="GO" id="GO:0003735">
    <property type="term" value="F:structural constituent of ribosome"/>
    <property type="evidence" value="ECO:0007669"/>
    <property type="project" value="InterPro"/>
</dbReference>
<dbReference type="SUPFAM" id="SSF54211">
    <property type="entry name" value="Ribosomal protein S5 domain 2-like"/>
    <property type="match status" value="1"/>
</dbReference>
<dbReference type="AlphaFoldDB" id="A0A830HV71"/>
<evidence type="ECO:0000256" key="6">
    <source>
        <dbReference type="RuleBase" id="RU003815"/>
    </source>
</evidence>
<evidence type="ECO:0000256" key="7">
    <source>
        <dbReference type="SAM" id="MobiDB-lite"/>
    </source>
</evidence>
<evidence type="ECO:0000256" key="2">
    <source>
        <dbReference type="ARBA" id="ARBA00022980"/>
    </source>
</evidence>
<accession>A0A830HV71</accession>
<dbReference type="Pfam" id="PF00380">
    <property type="entry name" value="Ribosomal_S9"/>
    <property type="match status" value="1"/>
</dbReference>
<sequence>MATPLLPARALALFASKHIGGRVGAGMINAQLATAHTLTRKHATSSYNADQAPPARVAESWPPPKEYAEWIRELHFFHAEARLPPLTELLSRDGRRSATTTTNAGETQPVAGGGNTTDAINPNDLLANRTKPPKWLGQTGYVRAAGARKAARAMVDVALKPPPLSGGASPPHLVSADGVGASVTVNGIPFDDYFLELEARYHIMLPLRAVGLLSQLDETSGGNAFPFHVRAEVHGGGRMGQAQAMRLGMARALSELLPDTRRTLKKAELLTRDPRVVESKVAGRRKARKKEQWSKR</sequence>
<reference evidence="8" key="1">
    <citation type="submission" date="2020-10" db="EMBL/GenBank/DDBJ databases">
        <title>Unveiling of a novel bifunctional photoreceptor, Dualchrome1, isolated from a cosmopolitan green alga.</title>
        <authorList>
            <person name="Suzuki S."/>
            <person name="Kawachi M."/>
        </authorList>
    </citation>
    <scope>NUCLEOTIDE SEQUENCE</scope>
    <source>
        <strain evidence="8">NIES 2893</strain>
    </source>
</reference>
<feature type="compositionally biased region" description="Polar residues" evidence="7">
    <location>
        <begin position="97"/>
        <end position="106"/>
    </location>
</feature>
<dbReference type="GO" id="GO:0003723">
    <property type="term" value="F:RNA binding"/>
    <property type="evidence" value="ECO:0007669"/>
    <property type="project" value="TreeGrafter"/>
</dbReference>
<name>A0A830HV71_9CHLO</name>
<dbReference type="GO" id="GO:0015935">
    <property type="term" value="C:small ribosomal subunit"/>
    <property type="evidence" value="ECO:0007669"/>
    <property type="project" value="TreeGrafter"/>
</dbReference>
<dbReference type="InterPro" id="IPR000754">
    <property type="entry name" value="Ribosomal_uS9"/>
</dbReference>
<evidence type="ECO:0000313" key="9">
    <source>
        <dbReference type="Proteomes" id="UP000660262"/>
    </source>
</evidence>
<gene>
    <name evidence="8" type="ORF">PPROV_000984400</name>
</gene>
<evidence type="ECO:0000256" key="3">
    <source>
        <dbReference type="ARBA" id="ARBA00023274"/>
    </source>
</evidence>
<dbReference type="GO" id="GO:0006412">
    <property type="term" value="P:translation"/>
    <property type="evidence" value="ECO:0007669"/>
    <property type="project" value="InterPro"/>
</dbReference>
<dbReference type="InterPro" id="IPR020574">
    <property type="entry name" value="Ribosomal_uS9_CS"/>
</dbReference>
<dbReference type="InterPro" id="IPR020568">
    <property type="entry name" value="Ribosomal_Su5_D2-typ_SF"/>
</dbReference>